<evidence type="ECO:0000313" key="2">
    <source>
        <dbReference type="Proteomes" id="UP001177260"/>
    </source>
</evidence>
<dbReference type="Proteomes" id="UP001177260">
    <property type="component" value="Unassembled WGS sequence"/>
</dbReference>
<gene>
    <name evidence="1" type="ORF">N8T08_001807</name>
</gene>
<comment type="caution">
    <text evidence="1">The sequence shown here is derived from an EMBL/GenBank/DDBJ whole genome shotgun (WGS) entry which is preliminary data.</text>
</comment>
<sequence length="219" mass="24185">MDGQTDPLLVADAFLVHSLDLIAQIATILDYHDDAQNFTSDAMACRQQFRNEYVSRNGRLSSDYQTPYALAIVFDLLQDHEQISYADEGLATIIRRNNFRIGTGFAGTPFLCEALVRTGHYQVAYATLLCEDCPSWLYPITMGATSMWGRWDSMLPDGQISPGEMTSFNHYCFGSIVSFLHGRLAGLQCAEPGWKKISIAPRPGGGITSAQVKQSTLMG</sequence>
<accession>A0ACC3B991</accession>
<name>A0ACC3B991_9EURO</name>
<keyword evidence="2" id="KW-1185">Reference proteome</keyword>
<evidence type="ECO:0000313" key="1">
    <source>
        <dbReference type="EMBL" id="KAK1147068.1"/>
    </source>
</evidence>
<protein>
    <submittedName>
        <fullName evidence="1">Uncharacterized protein</fullName>
    </submittedName>
</protein>
<proteinExistence type="predicted"/>
<reference evidence="1 2" key="1">
    <citation type="journal article" date="2023" name="ACS Omega">
        <title>Identification of the Neoaspergillic Acid Biosynthesis Gene Cluster by Establishing an In Vitro CRISPR-Ribonucleoprotein Genetic System in Aspergillus melleus.</title>
        <authorList>
            <person name="Yuan B."/>
            <person name="Grau M.F."/>
            <person name="Murata R.M."/>
            <person name="Torok T."/>
            <person name="Venkateswaran K."/>
            <person name="Stajich J.E."/>
            <person name="Wang C.C.C."/>
        </authorList>
    </citation>
    <scope>NUCLEOTIDE SEQUENCE [LARGE SCALE GENOMIC DNA]</scope>
    <source>
        <strain evidence="1 2">IMV 1140</strain>
    </source>
</reference>
<dbReference type="EMBL" id="JAOPJF010000013">
    <property type="protein sequence ID" value="KAK1147068.1"/>
    <property type="molecule type" value="Genomic_DNA"/>
</dbReference>
<organism evidence="1 2">
    <name type="scientific">Aspergillus melleus</name>
    <dbReference type="NCBI Taxonomy" id="138277"/>
    <lineage>
        <taxon>Eukaryota</taxon>
        <taxon>Fungi</taxon>
        <taxon>Dikarya</taxon>
        <taxon>Ascomycota</taxon>
        <taxon>Pezizomycotina</taxon>
        <taxon>Eurotiomycetes</taxon>
        <taxon>Eurotiomycetidae</taxon>
        <taxon>Eurotiales</taxon>
        <taxon>Aspergillaceae</taxon>
        <taxon>Aspergillus</taxon>
        <taxon>Aspergillus subgen. Circumdati</taxon>
    </lineage>
</organism>